<feature type="transmembrane region" description="Helical" evidence="1">
    <location>
        <begin position="44"/>
        <end position="62"/>
    </location>
</feature>
<keyword evidence="1" id="KW-1133">Transmembrane helix</keyword>
<dbReference type="Gene3D" id="2.60.110.10">
    <property type="entry name" value="Thaumatin"/>
    <property type="match status" value="1"/>
</dbReference>
<name>A0A6P5EEG9_ANACO</name>
<dbReference type="Proteomes" id="UP000515123">
    <property type="component" value="Linkage group 25"/>
</dbReference>
<dbReference type="InterPro" id="IPR037176">
    <property type="entry name" value="Osmotin/thaumatin-like_sf"/>
</dbReference>
<dbReference type="PROSITE" id="PS51367">
    <property type="entry name" value="THAUMATIN_2"/>
    <property type="match status" value="1"/>
</dbReference>
<dbReference type="SMART" id="SM00205">
    <property type="entry name" value="THN"/>
    <property type="match status" value="1"/>
</dbReference>
<dbReference type="OrthoDB" id="430315at2759"/>
<dbReference type="RefSeq" id="XP_020080043.1">
    <property type="nucleotide sequence ID" value="XM_020224454.1"/>
</dbReference>
<gene>
    <name evidence="3" type="primary">LOC109703731</name>
</gene>
<dbReference type="GeneID" id="109703731"/>
<evidence type="ECO:0000313" key="3">
    <source>
        <dbReference type="RefSeq" id="XP_020080043.1"/>
    </source>
</evidence>
<reference evidence="3" key="2">
    <citation type="submission" date="2025-08" db="UniProtKB">
        <authorList>
            <consortium name="RefSeq"/>
        </authorList>
    </citation>
    <scope>IDENTIFICATION</scope>
    <source>
        <tissue evidence="3">Leaf</tissue>
    </source>
</reference>
<dbReference type="Pfam" id="PF00314">
    <property type="entry name" value="Thaumatin"/>
    <property type="match status" value="1"/>
</dbReference>
<proteinExistence type="predicted"/>
<reference evidence="2" key="1">
    <citation type="journal article" date="2015" name="Nat. Genet.">
        <title>The pineapple genome and the evolution of CAM photosynthesis.</title>
        <authorList>
            <person name="Ming R."/>
            <person name="VanBuren R."/>
            <person name="Wai C.M."/>
            <person name="Tang H."/>
            <person name="Schatz M.C."/>
            <person name="Bowers J.E."/>
            <person name="Lyons E."/>
            <person name="Wang M.L."/>
            <person name="Chen J."/>
            <person name="Biggers E."/>
            <person name="Zhang J."/>
            <person name="Huang L."/>
            <person name="Zhang L."/>
            <person name="Miao W."/>
            <person name="Zhang J."/>
            <person name="Ye Z."/>
            <person name="Miao C."/>
            <person name="Lin Z."/>
            <person name="Wang H."/>
            <person name="Zhou H."/>
            <person name="Yim W.C."/>
            <person name="Priest H.D."/>
            <person name="Zheng C."/>
            <person name="Woodhouse M."/>
            <person name="Edger P.P."/>
            <person name="Guyot R."/>
            <person name="Guo H.B."/>
            <person name="Guo H."/>
            <person name="Zheng G."/>
            <person name="Singh R."/>
            <person name="Sharma A."/>
            <person name="Min X."/>
            <person name="Zheng Y."/>
            <person name="Lee H."/>
            <person name="Gurtowski J."/>
            <person name="Sedlazeck F.J."/>
            <person name="Harkess A."/>
            <person name="McKain M.R."/>
            <person name="Liao Z."/>
            <person name="Fang J."/>
            <person name="Liu J."/>
            <person name="Zhang X."/>
            <person name="Zhang Q."/>
            <person name="Hu W."/>
            <person name="Qin Y."/>
            <person name="Wang K."/>
            <person name="Chen L.Y."/>
            <person name="Shirley N."/>
            <person name="Lin Y.R."/>
            <person name="Liu L.Y."/>
            <person name="Hernandez A.G."/>
            <person name="Wright C.L."/>
            <person name="Bulone V."/>
            <person name="Tuskan G.A."/>
            <person name="Heath K."/>
            <person name="Zee F."/>
            <person name="Moore P.H."/>
            <person name="Sunkar R."/>
            <person name="Leebens-Mack J.H."/>
            <person name="Mockler T."/>
            <person name="Bennetzen J.L."/>
            <person name="Freeling M."/>
            <person name="Sankoff D."/>
            <person name="Paterson A.H."/>
            <person name="Zhu X."/>
            <person name="Yang X."/>
            <person name="Smith J.A."/>
            <person name="Cushman J.C."/>
            <person name="Paull R.E."/>
            <person name="Yu Q."/>
        </authorList>
    </citation>
    <scope>NUCLEOTIDE SEQUENCE [LARGE SCALE GENOMIC DNA]</scope>
    <source>
        <strain evidence="2">cv. F153</strain>
    </source>
</reference>
<feature type="transmembrane region" description="Helical" evidence="1">
    <location>
        <begin position="113"/>
        <end position="132"/>
    </location>
</feature>
<accession>A0A6P5EEG9</accession>
<keyword evidence="1" id="KW-0812">Transmembrane</keyword>
<dbReference type="InterPro" id="IPR001938">
    <property type="entry name" value="Thaumatin"/>
</dbReference>
<sequence>MFEKIIMKIIFFFFLRYVRKDVDLSKNRERERERERERVQVCGGRYLVVTFFHLIFFILFALKCEGRGLVCLQTKQTREPKKNLIHAPFLRGGEINYHFPDGERERGFHTLRLFLFFFLILLSGSNAATITITSQCNYTIWPVIWSNPGSPGFPNMFTSIKLRTTESKHFNIPHGSGWIWARTHCTNFGNSSSTFVCATGNCRTGAFSCGTGLSPPITFVELNIGPSGKPNGDAYQVSVAAGFNVPVDVTPRYGPDCSNAACATDINAVCPPELRVVRRAGGPTIRCMSGCQALGDEADCCLGRYWGPDKCRPTKFALMLKSLCPSAKSFVYENAFRYCSGGWEYLVTFCPEY</sequence>
<dbReference type="AlphaFoldDB" id="A0A6P5EEG9"/>
<evidence type="ECO:0000313" key="2">
    <source>
        <dbReference type="Proteomes" id="UP000515123"/>
    </source>
</evidence>
<keyword evidence="1" id="KW-0472">Membrane</keyword>
<dbReference type="PRINTS" id="PR00347">
    <property type="entry name" value="THAUMATIN"/>
</dbReference>
<dbReference type="SUPFAM" id="SSF49870">
    <property type="entry name" value="Osmotin, thaumatin-like protein"/>
    <property type="match status" value="1"/>
</dbReference>
<protein>
    <submittedName>
        <fullName evidence="3">Thaumatin-like protein 1</fullName>
    </submittedName>
</protein>
<dbReference type="PANTHER" id="PTHR31048">
    <property type="entry name" value="OS03G0233200 PROTEIN"/>
    <property type="match status" value="1"/>
</dbReference>
<evidence type="ECO:0000256" key="1">
    <source>
        <dbReference type="SAM" id="Phobius"/>
    </source>
</evidence>
<organism evidence="2 3">
    <name type="scientific">Ananas comosus</name>
    <name type="common">Pineapple</name>
    <name type="synonym">Ananas ananas</name>
    <dbReference type="NCBI Taxonomy" id="4615"/>
    <lineage>
        <taxon>Eukaryota</taxon>
        <taxon>Viridiplantae</taxon>
        <taxon>Streptophyta</taxon>
        <taxon>Embryophyta</taxon>
        <taxon>Tracheophyta</taxon>
        <taxon>Spermatophyta</taxon>
        <taxon>Magnoliopsida</taxon>
        <taxon>Liliopsida</taxon>
        <taxon>Poales</taxon>
        <taxon>Bromeliaceae</taxon>
        <taxon>Bromelioideae</taxon>
        <taxon>Ananas</taxon>
    </lineage>
</organism>
<keyword evidence="2" id="KW-1185">Reference proteome</keyword>